<evidence type="ECO:0000256" key="1">
    <source>
        <dbReference type="ARBA" id="ARBA00004123"/>
    </source>
</evidence>
<evidence type="ECO:0000313" key="11">
    <source>
        <dbReference type="Proteomes" id="UP000276133"/>
    </source>
</evidence>
<evidence type="ECO:0000256" key="4">
    <source>
        <dbReference type="ARBA" id="ARBA00023155"/>
    </source>
</evidence>
<dbReference type="Gene3D" id="1.10.10.60">
    <property type="entry name" value="Homeodomain-like"/>
    <property type="match status" value="1"/>
</dbReference>
<dbReference type="SUPFAM" id="SSF46689">
    <property type="entry name" value="Homeodomain-like"/>
    <property type="match status" value="1"/>
</dbReference>
<dbReference type="GO" id="GO:0000977">
    <property type="term" value="F:RNA polymerase II transcription regulatory region sequence-specific DNA binding"/>
    <property type="evidence" value="ECO:0007669"/>
    <property type="project" value="TreeGrafter"/>
</dbReference>
<keyword evidence="11" id="KW-1185">Reference proteome</keyword>
<dbReference type="Proteomes" id="UP000276133">
    <property type="component" value="Unassembled WGS sequence"/>
</dbReference>
<dbReference type="GO" id="GO:0005634">
    <property type="term" value="C:nucleus"/>
    <property type="evidence" value="ECO:0007669"/>
    <property type="project" value="UniProtKB-SubCell"/>
</dbReference>
<evidence type="ECO:0000259" key="9">
    <source>
        <dbReference type="PROSITE" id="PS50071"/>
    </source>
</evidence>
<dbReference type="Pfam" id="PF00046">
    <property type="entry name" value="Homeodomain"/>
    <property type="match status" value="1"/>
</dbReference>
<evidence type="ECO:0000256" key="8">
    <source>
        <dbReference type="SAM" id="MobiDB-lite"/>
    </source>
</evidence>
<dbReference type="PANTHER" id="PTHR24329">
    <property type="entry name" value="HOMEOBOX PROTEIN ARISTALESS"/>
    <property type="match status" value="1"/>
</dbReference>
<feature type="region of interest" description="Disordered" evidence="8">
    <location>
        <begin position="1"/>
        <end position="24"/>
    </location>
</feature>
<comment type="subcellular location">
    <subcellularLocation>
        <location evidence="1 6 7">Nucleus</location>
    </subcellularLocation>
</comment>
<evidence type="ECO:0000256" key="5">
    <source>
        <dbReference type="ARBA" id="ARBA00023242"/>
    </source>
</evidence>
<proteinExistence type="predicted"/>
<feature type="domain" description="Homeobox" evidence="9">
    <location>
        <begin position="168"/>
        <end position="228"/>
    </location>
</feature>
<dbReference type="InterPro" id="IPR000047">
    <property type="entry name" value="HTH_motif"/>
</dbReference>
<dbReference type="PROSITE" id="PS00027">
    <property type="entry name" value="HOMEOBOX_1"/>
    <property type="match status" value="1"/>
</dbReference>
<dbReference type="InterPro" id="IPR001356">
    <property type="entry name" value="HD"/>
</dbReference>
<protein>
    <submittedName>
        <fullName evidence="10">Paired mesoderm homeobox 2A</fullName>
    </submittedName>
</protein>
<dbReference type="PRINTS" id="PR00031">
    <property type="entry name" value="HTHREPRESSR"/>
</dbReference>
<keyword evidence="2" id="KW-0217">Developmental protein</keyword>
<reference evidence="10 11" key="1">
    <citation type="journal article" date="2018" name="Sci. Rep.">
        <title>Genomic signatures of local adaptation to the degree of environmental predictability in rotifers.</title>
        <authorList>
            <person name="Franch-Gras L."/>
            <person name="Hahn C."/>
            <person name="Garcia-Roger E.M."/>
            <person name="Carmona M.J."/>
            <person name="Serra M."/>
            <person name="Gomez A."/>
        </authorList>
    </citation>
    <scope>NUCLEOTIDE SEQUENCE [LARGE SCALE GENOMIC DNA]</scope>
    <source>
        <strain evidence="10">HYR1</strain>
    </source>
</reference>
<dbReference type="FunFam" id="1.10.10.60:FF:000057">
    <property type="entry name" value="Short stature homeobox 2"/>
    <property type="match status" value="1"/>
</dbReference>
<sequence>MNDLSSFLSSNLHPANDSNEEHNQNFTNFSNIEFDLTASSNHYYQNHTIPIQQDSLSVSHQAHFSPNIDFFSNSQIHSVQKLPESTFEANYDLDSSNNQTYKNFSLNPVYSPSCTAINQTYNENNISAKWNINSLPSPPLVQREDQASSTIKYTSGGSSYSSDDVKIRKQRRIRTTFSTIQFRELEKIFEETHYPDVYTREEIALKIGLSEARVQVWFQNRRAKFRKDKIKSGKSGPKVAKSDKMNGSNELNAEANNWIYGNQIYNNNVVQHQSIDSTPSPDSISSSSSLSSSFLAPSCVNTTTNCSNNLLTISNNLNGTSSPSDGASNSIFYQI</sequence>
<dbReference type="SMART" id="SM00389">
    <property type="entry name" value="HOX"/>
    <property type="match status" value="1"/>
</dbReference>
<dbReference type="CDD" id="cd00086">
    <property type="entry name" value="homeodomain"/>
    <property type="match status" value="1"/>
</dbReference>
<dbReference type="OrthoDB" id="6159439at2759"/>
<dbReference type="PANTHER" id="PTHR24329:SF543">
    <property type="entry name" value="FI01017P-RELATED"/>
    <property type="match status" value="1"/>
</dbReference>
<evidence type="ECO:0000313" key="10">
    <source>
        <dbReference type="EMBL" id="RNA00280.1"/>
    </source>
</evidence>
<dbReference type="EMBL" id="REGN01009841">
    <property type="protein sequence ID" value="RNA00280.1"/>
    <property type="molecule type" value="Genomic_DNA"/>
</dbReference>
<dbReference type="AlphaFoldDB" id="A0A3M7PMJ9"/>
<keyword evidence="3 6" id="KW-0238">DNA-binding</keyword>
<feature type="DNA-binding region" description="Homeobox" evidence="6">
    <location>
        <begin position="170"/>
        <end position="229"/>
    </location>
</feature>
<dbReference type="InterPro" id="IPR017970">
    <property type="entry name" value="Homeobox_CS"/>
</dbReference>
<keyword evidence="5 6" id="KW-0539">Nucleus</keyword>
<evidence type="ECO:0000256" key="7">
    <source>
        <dbReference type="RuleBase" id="RU000682"/>
    </source>
</evidence>
<organism evidence="10 11">
    <name type="scientific">Brachionus plicatilis</name>
    <name type="common">Marine rotifer</name>
    <name type="synonym">Brachionus muelleri</name>
    <dbReference type="NCBI Taxonomy" id="10195"/>
    <lineage>
        <taxon>Eukaryota</taxon>
        <taxon>Metazoa</taxon>
        <taxon>Spiralia</taxon>
        <taxon>Gnathifera</taxon>
        <taxon>Rotifera</taxon>
        <taxon>Eurotatoria</taxon>
        <taxon>Monogononta</taxon>
        <taxon>Pseudotrocha</taxon>
        <taxon>Ploima</taxon>
        <taxon>Brachionidae</taxon>
        <taxon>Brachionus</taxon>
    </lineage>
</organism>
<evidence type="ECO:0000256" key="6">
    <source>
        <dbReference type="PROSITE-ProRule" id="PRU00108"/>
    </source>
</evidence>
<evidence type="ECO:0000256" key="3">
    <source>
        <dbReference type="ARBA" id="ARBA00023125"/>
    </source>
</evidence>
<evidence type="ECO:0000256" key="2">
    <source>
        <dbReference type="ARBA" id="ARBA00022473"/>
    </source>
</evidence>
<gene>
    <name evidence="10" type="ORF">BpHYR1_039940</name>
</gene>
<accession>A0A3M7PMJ9</accession>
<dbReference type="STRING" id="10195.A0A3M7PMJ9"/>
<name>A0A3M7PMJ9_BRAPC</name>
<comment type="caution">
    <text evidence="10">The sequence shown here is derived from an EMBL/GenBank/DDBJ whole genome shotgun (WGS) entry which is preliminary data.</text>
</comment>
<dbReference type="InterPro" id="IPR009057">
    <property type="entry name" value="Homeodomain-like_sf"/>
</dbReference>
<dbReference type="GO" id="GO:0000981">
    <property type="term" value="F:DNA-binding transcription factor activity, RNA polymerase II-specific"/>
    <property type="evidence" value="ECO:0007669"/>
    <property type="project" value="InterPro"/>
</dbReference>
<dbReference type="InterPro" id="IPR050649">
    <property type="entry name" value="Paired_Homeobox_TFs"/>
</dbReference>
<feature type="compositionally biased region" description="Polar residues" evidence="8">
    <location>
        <begin position="1"/>
        <end position="17"/>
    </location>
</feature>
<keyword evidence="4 6" id="KW-0371">Homeobox</keyword>
<dbReference type="PROSITE" id="PS50071">
    <property type="entry name" value="HOMEOBOX_2"/>
    <property type="match status" value="1"/>
</dbReference>